<sequence length="67" mass="7196">MDTASLLWGLLFSVFGLAYFVYGKKQGKSVPLVCGIALMVFPYFVDSDLLLAGIGLTLLAVPLVVRS</sequence>
<organism evidence="2 3">
    <name type="scientific">Pseudomonas kuykendallii</name>
    <dbReference type="NCBI Taxonomy" id="1007099"/>
    <lineage>
        <taxon>Bacteria</taxon>
        <taxon>Pseudomonadati</taxon>
        <taxon>Pseudomonadota</taxon>
        <taxon>Gammaproteobacteria</taxon>
        <taxon>Pseudomonadales</taxon>
        <taxon>Pseudomonadaceae</taxon>
        <taxon>Pseudomonas</taxon>
    </lineage>
</organism>
<keyword evidence="1" id="KW-1133">Transmembrane helix</keyword>
<proteinExistence type="predicted"/>
<accession>A0A2W5CVA9</accession>
<evidence type="ECO:0000313" key="2">
    <source>
        <dbReference type="EMBL" id="PZP22163.1"/>
    </source>
</evidence>
<keyword evidence="1" id="KW-0472">Membrane</keyword>
<evidence type="ECO:0000313" key="3">
    <source>
        <dbReference type="Proteomes" id="UP000249198"/>
    </source>
</evidence>
<comment type="caution">
    <text evidence="2">The sequence shown here is derived from an EMBL/GenBank/DDBJ whole genome shotgun (WGS) entry which is preliminary data.</text>
</comment>
<feature type="transmembrane region" description="Helical" evidence="1">
    <location>
        <begin position="6"/>
        <end position="22"/>
    </location>
</feature>
<evidence type="ECO:0008006" key="4">
    <source>
        <dbReference type="Google" id="ProtNLM"/>
    </source>
</evidence>
<feature type="transmembrane region" description="Helical" evidence="1">
    <location>
        <begin position="50"/>
        <end position="65"/>
    </location>
</feature>
<keyword evidence="1" id="KW-0812">Transmembrane</keyword>
<evidence type="ECO:0000256" key="1">
    <source>
        <dbReference type="SAM" id="Phobius"/>
    </source>
</evidence>
<protein>
    <recommendedName>
        <fullName evidence="4">Amino acid transport protein</fullName>
    </recommendedName>
</protein>
<gene>
    <name evidence="2" type="ORF">DI599_16370</name>
</gene>
<reference evidence="2 3" key="1">
    <citation type="submission" date="2017-08" db="EMBL/GenBank/DDBJ databases">
        <title>Infants hospitalized years apart are colonized by the same room-sourced microbial strains.</title>
        <authorList>
            <person name="Brooks B."/>
            <person name="Olm M.R."/>
            <person name="Firek B.A."/>
            <person name="Baker R."/>
            <person name="Thomas B.C."/>
            <person name="Morowitz M.J."/>
            <person name="Banfield J.F."/>
        </authorList>
    </citation>
    <scope>NUCLEOTIDE SEQUENCE [LARGE SCALE GENOMIC DNA]</scope>
    <source>
        <strain evidence="2">S2_009_000_R2_77</strain>
    </source>
</reference>
<name>A0A2W5CVA9_9PSED</name>
<dbReference type="RefSeq" id="WP_273233698.1">
    <property type="nucleotide sequence ID" value="NZ_QFOH01000021.1"/>
</dbReference>
<dbReference type="AlphaFoldDB" id="A0A2W5CVA9"/>
<dbReference type="Proteomes" id="UP000249198">
    <property type="component" value="Unassembled WGS sequence"/>
</dbReference>
<dbReference type="EMBL" id="QFOH01000021">
    <property type="protein sequence ID" value="PZP22163.1"/>
    <property type="molecule type" value="Genomic_DNA"/>
</dbReference>